<name>A0A0F9IR35_9ZZZZ</name>
<comment type="caution">
    <text evidence="1">The sequence shown here is derived from an EMBL/GenBank/DDBJ whole genome shotgun (WGS) entry which is preliminary data.</text>
</comment>
<accession>A0A0F9IR35</accession>
<evidence type="ECO:0000313" key="1">
    <source>
        <dbReference type="EMBL" id="KKM59290.1"/>
    </source>
</evidence>
<dbReference type="AlphaFoldDB" id="A0A0F9IR35"/>
<proteinExistence type="predicted"/>
<protein>
    <submittedName>
        <fullName evidence="1">Uncharacterized protein</fullName>
    </submittedName>
</protein>
<organism evidence="1">
    <name type="scientific">marine sediment metagenome</name>
    <dbReference type="NCBI Taxonomy" id="412755"/>
    <lineage>
        <taxon>unclassified sequences</taxon>
        <taxon>metagenomes</taxon>
        <taxon>ecological metagenomes</taxon>
    </lineage>
</organism>
<reference evidence="1" key="1">
    <citation type="journal article" date="2015" name="Nature">
        <title>Complex archaea that bridge the gap between prokaryotes and eukaryotes.</title>
        <authorList>
            <person name="Spang A."/>
            <person name="Saw J.H."/>
            <person name="Jorgensen S.L."/>
            <person name="Zaremba-Niedzwiedzka K."/>
            <person name="Martijn J."/>
            <person name="Lind A.E."/>
            <person name="van Eijk R."/>
            <person name="Schleper C."/>
            <person name="Guy L."/>
            <person name="Ettema T.J."/>
        </authorList>
    </citation>
    <scope>NUCLEOTIDE SEQUENCE</scope>
</reference>
<gene>
    <name evidence="1" type="ORF">LCGC14_1548320</name>
</gene>
<sequence>MKHKRIQQQRRLRRLKMNKYNEESVCPKCGYDCITTHYMVGIHCDNIGGHMRRRCDRCGYFWNELPLDAKDD</sequence>
<dbReference type="EMBL" id="LAZR01011799">
    <property type="protein sequence ID" value="KKM59290.1"/>
    <property type="molecule type" value="Genomic_DNA"/>
</dbReference>